<feature type="region of interest" description="Disordered" evidence="1">
    <location>
        <begin position="186"/>
        <end position="206"/>
    </location>
</feature>
<gene>
    <name evidence="4" type="ORF">FJAP1339_LOCUS11697</name>
</gene>
<feature type="compositionally biased region" description="Acidic residues" evidence="1">
    <location>
        <begin position="197"/>
        <end position="206"/>
    </location>
</feature>
<dbReference type="GO" id="GO:0006457">
    <property type="term" value="P:protein folding"/>
    <property type="evidence" value="ECO:0007669"/>
    <property type="project" value="InterPro"/>
</dbReference>
<protein>
    <recommendedName>
        <fullName evidence="3">Trigger factor ribosome-binding bacterial domain-containing protein</fullName>
    </recommendedName>
</protein>
<dbReference type="EMBL" id="HBHR01022818">
    <property type="protein sequence ID" value="CAD9874235.1"/>
    <property type="molecule type" value="Transcribed_RNA"/>
</dbReference>
<dbReference type="GO" id="GO:0015031">
    <property type="term" value="P:protein transport"/>
    <property type="evidence" value="ECO:0007669"/>
    <property type="project" value="InterPro"/>
</dbReference>
<dbReference type="SUPFAM" id="SSF102735">
    <property type="entry name" value="Trigger factor ribosome-binding domain"/>
    <property type="match status" value="1"/>
</dbReference>
<feature type="compositionally biased region" description="Basic and acidic residues" evidence="1">
    <location>
        <begin position="186"/>
        <end position="196"/>
    </location>
</feature>
<dbReference type="AlphaFoldDB" id="A0A7S2V5R4"/>
<organism evidence="4">
    <name type="scientific">Fibrocapsa japonica</name>
    <dbReference type="NCBI Taxonomy" id="94617"/>
    <lineage>
        <taxon>Eukaryota</taxon>
        <taxon>Sar</taxon>
        <taxon>Stramenopiles</taxon>
        <taxon>Ochrophyta</taxon>
        <taxon>Raphidophyceae</taxon>
        <taxon>Chattonellales</taxon>
        <taxon>Chattonellaceae</taxon>
        <taxon>Fibrocapsa</taxon>
    </lineage>
</organism>
<dbReference type="InterPro" id="IPR008881">
    <property type="entry name" value="Trigger_fac_ribosome-bd_bac"/>
</dbReference>
<keyword evidence="2" id="KW-0732">Signal</keyword>
<dbReference type="InterPro" id="IPR036611">
    <property type="entry name" value="Trigger_fac_ribosome-bd_sf"/>
</dbReference>
<evidence type="ECO:0000259" key="3">
    <source>
        <dbReference type="Pfam" id="PF05697"/>
    </source>
</evidence>
<evidence type="ECO:0000256" key="1">
    <source>
        <dbReference type="SAM" id="MobiDB-lite"/>
    </source>
</evidence>
<feature type="signal peptide" evidence="2">
    <location>
        <begin position="1"/>
        <end position="21"/>
    </location>
</feature>
<feature type="chain" id="PRO_5030700396" description="Trigger factor ribosome-binding bacterial domain-containing protein" evidence="2">
    <location>
        <begin position="22"/>
        <end position="206"/>
    </location>
</feature>
<proteinExistence type="predicted"/>
<evidence type="ECO:0000313" key="4">
    <source>
        <dbReference type="EMBL" id="CAD9874235.1"/>
    </source>
</evidence>
<dbReference type="Gene3D" id="3.30.70.1050">
    <property type="entry name" value="Trigger factor ribosome-binding domain"/>
    <property type="match status" value="1"/>
</dbReference>
<accession>A0A7S2V5R4</accession>
<sequence>MKTKLALFLAIFVTCIAVSQSFFAPVLPQKHLSTTRLHMADVPVDDPEKGEIVDYSDGLKVYRKLLIEEDDESMKCEYLVELDFPGKASKRIFNELEAEMSKTAQFKGFRKGKIPYFARKELIKFCFEQSISDGISGAMDFCKIDVAVNEKGNLVSETIEDREKLLESFEVGKDLQFSARVIGKEQKSAKVSKGDESAEVVDAEVV</sequence>
<dbReference type="Pfam" id="PF05697">
    <property type="entry name" value="Trigger_N"/>
    <property type="match status" value="1"/>
</dbReference>
<name>A0A7S2V5R4_9STRA</name>
<reference evidence="4" key="1">
    <citation type="submission" date="2021-01" db="EMBL/GenBank/DDBJ databases">
        <authorList>
            <person name="Corre E."/>
            <person name="Pelletier E."/>
            <person name="Niang G."/>
            <person name="Scheremetjew M."/>
            <person name="Finn R."/>
            <person name="Kale V."/>
            <person name="Holt S."/>
            <person name="Cochrane G."/>
            <person name="Meng A."/>
            <person name="Brown T."/>
            <person name="Cohen L."/>
        </authorList>
    </citation>
    <scope>NUCLEOTIDE SEQUENCE</scope>
    <source>
        <strain evidence="4">CCMP1661</strain>
    </source>
</reference>
<evidence type="ECO:0000256" key="2">
    <source>
        <dbReference type="SAM" id="SignalP"/>
    </source>
</evidence>
<feature type="domain" description="Trigger factor ribosome-binding bacterial" evidence="3">
    <location>
        <begin position="75"/>
        <end position="181"/>
    </location>
</feature>